<reference evidence="7 8" key="1">
    <citation type="submission" date="2019-12" db="EMBL/GenBank/DDBJ databases">
        <authorList>
            <person name="Lee S.D."/>
        </authorList>
    </citation>
    <scope>NUCLEOTIDE SEQUENCE [LARGE SCALE GENOMIC DNA]</scope>
    <source>
        <strain evidence="7 8">SAP-6</strain>
    </source>
</reference>
<dbReference type="AlphaFoldDB" id="A0A845SFS8"/>
<dbReference type="PANTHER" id="PTHR42794:SF1">
    <property type="entry name" value="HEMIN IMPORT ATP-BINDING PROTEIN HMUV"/>
    <property type="match status" value="1"/>
</dbReference>
<keyword evidence="3 7" id="KW-0067">ATP-binding</keyword>
<reference evidence="7 8" key="2">
    <citation type="submission" date="2020-02" db="EMBL/GenBank/DDBJ databases">
        <title>The new genus of Enterobacteriales.</title>
        <authorList>
            <person name="Kim I.S."/>
        </authorList>
    </citation>
    <scope>NUCLEOTIDE SEQUENCE [LARGE SCALE GENOMIC DNA]</scope>
    <source>
        <strain evidence="7 8">SAP-6</strain>
    </source>
</reference>
<dbReference type="GO" id="GO:0005524">
    <property type="term" value="F:ATP binding"/>
    <property type="evidence" value="ECO:0007669"/>
    <property type="project" value="UniProtKB-KW"/>
</dbReference>
<dbReference type="InterPro" id="IPR003593">
    <property type="entry name" value="AAA+_ATPase"/>
</dbReference>
<gene>
    <name evidence="7" type="ORF">GRH90_05440</name>
</gene>
<dbReference type="Proteomes" id="UP000461443">
    <property type="component" value="Unassembled WGS sequence"/>
</dbReference>
<name>A0A845SFS8_9GAMM</name>
<dbReference type="PROSITE" id="PS00211">
    <property type="entry name" value="ABC_TRANSPORTER_1"/>
    <property type="match status" value="1"/>
</dbReference>
<evidence type="ECO:0000313" key="7">
    <source>
        <dbReference type="EMBL" id="NDL62197.1"/>
    </source>
</evidence>
<comment type="function">
    <text evidence="5">Part of the ABC transporter complex HmuTUV involved in hemin import. Responsible for energy coupling to the transport system.</text>
</comment>
<dbReference type="Pfam" id="PF00005">
    <property type="entry name" value="ABC_tran"/>
    <property type="match status" value="1"/>
</dbReference>
<dbReference type="InterPro" id="IPR017871">
    <property type="entry name" value="ABC_transporter-like_CS"/>
</dbReference>
<sequence length="269" mass="28608">MSNDITSQSSLSAPLLELRGITAGAHGCAALLRGVSLTLNHHQCLAVIGPNGSGKSTLLRAVIGEIGLASGHILLDGRPLGSLSRQARARSIALLAQNDMPDLRLTVAEYVGLGRLPHYADFSARQHEEIVDQAIDDTGLPTLRRRLLGTLSGGELQRAGLARAFAQTPRVLLLDEPTNHLDPLARAQLLGLVRARGIATIAVLHDLTLIESFAGRVAVLQHGRLVCCDTPERALVSSCIEPVFGMRSFTVSHPATGQPLKIFEASLRA</sequence>
<dbReference type="InterPro" id="IPR003439">
    <property type="entry name" value="ABC_transporter-like_ATP-bd"/>
</dbReference>
<dbReference type="InterPro" id="IPR027417">
    <property type="entry name" value="P-loop_NTPase"/>
</dbReference>
<evidence type="ECO:0000256" key="2">
    <source>
        <dbReference type="ARBA" id="ARBA00022741"/>
    </source>
</evidence>
<dbReference type="PANTHER" id="PTHR42794">
    <property type="entry name" value="HEMIN IMPORT ATP-BINDING PROTEIN HMUV"/>
    <property type="match status" value="1"/>
</dbReference>
<dbReference type="Gene3D" id="3.40.50.300">
    <property type="entry name" value="P-loop containing nucleotide triphosphate hydrolases"/>
    <property type="match status" value="1"/>
</dbReference>
<feature type="domain" description="ABC transporter" evidence="6">
    <location>
        <begin position="16"/>
        <end position="247"/>
    </location>
</feature>
<evidence type="ECO:0000256" key="1">
    <source>
        <dbReference type="ARBA" id="ARBA00022448"/>
    </source>
</evidence>
<proteinExistence type="predicted"/>
<dbReference type="GO" id="GO:0016887">
    <property type="term" value="F:ATP hydrolysis activity"/>
    <property type="evidence" value="ECO:0007669"/>
    <property type="project" value="InterPro"/>
</dbReference>
<keyword evidence="8" id="KW-1185">Reference proteome</keyword>
<evidence type="ECO:0000256" key="4">
    <source>
        <dbReference type="ARBA" id="ARBA00022967"/>
    </source>
</evidence>
<comment type="caution">
    <text evidence="7">The sequence shown here is derived from an EMBL/GenBank/DDBJ whole genome shotgun (WGS) entry which is preliminary data.</text>
</comment>
<dbReference type="RefSeq" id="WP_162364897.1">
    <property type="nucleotide sequence ID" value="NZ_WUBS01000003.1"/>
</dbReference>
<dbReference type="SUPFAM" id="SSF52540">
    <property type="entry name" value="P-loop containing nucleoside triphosphate hydrolases"/>
    <property type="match status" value="1"/>
</dbReference>
<evidence type="ECO:0000313" key="8">
    <source>
        <dbReference type="Proteomes" id="UP000461443"/>
    </source>
</evidence>
<accession>A0A845SFS8</accession>
<organism evidence="7 8">
    <name type="scientific">Acerihabitans arboris</name>
    <dbReference type="NCBI Taxonomy" id="2691583"/>
    <lineage>
        <taxon>Bacteria</taxon>
        <taxon>Pseudomonadati</taxon>
        <taxon>Pseudomonadota</taxon>
        <taxon>Gammaproteobacteria</taxon>
        <taxon>Enterobacterales</taxon>
        <taxon>Pectobacteriaceae</taxon>
        <taxon>Acerihabitans</taxon>
    </lineage>
</organism>
<evidence type="ECO:0000259" key="6">
    <source>
        <dbReference type="PROSITE" id="PS50893"/>
    </source>
</evidence>
<dbReference type="CDD" id="cd03214">
    <property type="entry name" value="ABC_Iron-Siderophores_B12_Hemin"/>
    <property type="match status" value="1"/>
</dbReference>
<protein>
    <submittedName>
        <fullName evidence="7">ATP-binding cassette domain-containing protein</fullName>
    </submittedName>
</protein>
<dbReference type="SMART" id="SM00382">
    <property type="entry name" value="AAA"/>
    <property type="match status" value="1"/>
</dbReference>
<keyword evidence="1" id="KW-0813">Transport</keyword>
<dbReference type="EMBL" id="WUBS01000003">
    <property type="protein sequence ID" value="NDL62197.1"/>
    <property type="molecule type" value="Genomic_DNA"/>
</dbReference>
<evidence type="ECO:0000256" key="5">
    <source>
        <dbReference type="ARBA" id="ARBA00037066"/>
    </source>
</evidence>
<dbReference type="PROSITE" id="PS50893">
    <property type="entry name" value="ABC_TRANSPORTER_2"/>
    <property type="match status" value="1"/>
</dbReference>
<evidence type="ECO:0000256" key="3">
    <source>
        <dbReference type="ARBA" id="ARBA00022840"/>
    </source>
</evidence>
<keyword evidence="2" id="KW-0547">Nucleotide-binding</keyword>
<keyword evidence="4" id="KW-1278">Translocase</keyword>